<keyword evidence="10" id="KW-0326">Glycosidase</keyword>
<comment type="similarity">
    <text evidence="2">Belongs to the type-1 OGG1 family.</text>
</comment>
<dbReference type="FunFam" id="1.10.1670.10:FF:000005">
    <property type="entry name" value="N-glycosylase/DNA lyase OGG1"/>
    <property type="match status" value="1"/>
</dbReference>
<reference evidence="13 14" key="1">
    <citation type="journal article" date="2015" name="Genome Biol. Evol.">
        <title>Phylogenomic analyses indicate that early fungi evolved digesting cell walls of algal ancestors of land plants.</title>
        <authorList>
            <person name="Chang Y."/>
            <person name="Wang S."/>
            <person name="Sekimoto S."/>
            <person name="Aerts A.L."/>
            <person name="Choi C."/>
            <person name="Clum A."/>
            <person name="LaButti K.M."/>
            <person name="Lindquist E.A."/>
            <person name="Yee Ngan C."/>
            <person name="Ohm R.A."/>
            <person name="Salamov A.A."/>
            <person name="Grigoriev I.V."/>
            <person name="Spatafora J.W."/>
            <person name="Berbee M.L."/>
        </authorList>
    </citation>
    <scope>NUCLEOTIDE SEQUENCE [LARGE SCALE GENOMIC DNA]</scope>
    <source>
        <strain evidence="13 14">JEL478</strain>
    </source>
</reference>
<keyword evidence="5" id="KW-0378">Hydrolase</keyword>
<keyword evidence="4" id="KW-0227">DNA damage</keyword>
<evidence type="ECO:0000256" key="6">
    <source>
        <dbReference type="ARBA" id="ARBA00023204"/>
    </source>
</evidence>
<dbReference type="GO" id="GO:0005634">
    <property type="term" value="C:nucleus"/>
    <property type="evidence" value="ECO:0007669"/>
    <property type="project" value="UniProtKB-SubCell"/>
</dbReference>
<dbReference type="SUPFAM" id="SSF55945">
    <property type="entry name" value="TATA-box binding protein-like"/>
    <property type="match status" value="1"/>
</dbReference>
<dbReference type="InterPro" id="IPR012904">
    <property type="entry name" value="OGG_N"/>
</dbReference>
<dbReference type="GO" id="GO:0006289">
    <property type="term" value="P:nucleotide-excision repair"/>
    <property type="evidence" value="ECO:0007669"/>
    <property type="project" value="InterPro"/>
</dbReference>
<evidence type="ECO:0000256" key="3">
    <source>
        <dbReference type="ARBA" id="ARBA00012720"/>
    </source>
</evidence>
<organism evidence="13 14">
    <name type="scientific">Gonapodya prolifera (strain JEL478)</name>
    <name type="common">Monoblepharis prolifera</name>
    <dbReference type="NCBI Taxonomy" id="1344416"/>
    <lineage>
        <taxon>Eukaryota</taxon>
        <taxon>Fungi</taxon>
        <taxon>Fungi incertae sedis</taxon>
        <taxon>Chytridiomycota</taxon>
        <taxon>Chytridiomycota incertae sedis</taxon>
        <taxon>Monoblepharidomycetes</taxon>
        <taxon>Monoblepharidales</taxon>
        <taxon>Gonapodyaceae</taxon>
        <taxon>Gonapodya</taxon>
    </lineage>
</organism>
<dbReference type="OrthoDB" id="238681at2759"/>
<protein>
    <recommendedName>
        <fullName evidence="3">DNA-(apurinic or apyrimidinic site) lyase</fullName>
        <ecNumber evidence="3">4.2.99.18</ecNumber>
    </recommendedName>
</protein>
<dbReference type="EC" id="4.2.99.18" evidence="3"/>
<dbReference type="Gene3D" id="1.10.1670.10">
    <property type="entry name" value="Helix-hairpin-Helix base-excision DNA repair enzymes (C-terminal)"/>
    <property type="match status" value="1"/>
</dbReference>
<dbReference type="PANTHER" id="PTHR10242:SF2">
    <property type="entry name" value="N-GLYCOSYLASE_DNA LYASE"/>
    <property type="match status" value="1"/>
</dbReference>
<dbReference type="CDD" id="cd00056">
    <property type="entry name" value="ENDO3c"/>
    <property type="match status" value="1"/>
</dbReference>
<evidence type="ECO:0000256" key="9">
    <source>
        <dbReference type="ARBA" id="ARBA00023268"/>
    </source>
</evidence>
<dbReference type="AlphaFoldDB" id="A0A139A3K4"/>
<dbReference type="InterPro" id="IPR023170">
    <property type="entry name" value="HhH_base_excis_C"/>
</dbReference>
<dbReference type="GO" id="GO:0003684">
    <property type="term" value="F:damaged DNA binding"/>
    <property type="evidence" value="ECO:0007669"/>
    <property type="project" value="InterPro"/>
</dbReference>
<dbReference type="GO" id="GO:0006285">
    <property type="term" value="P:base-excision repair, AP site formation"/>
    <property type="evidence" value="ECO:0007669"/>
    <property type="project" value="TreeGrafter"/>
</dbReference>
<evidence type="ECO:0000256" key="2">
    <source>
        <dbReference type="ARBA" id="ARBA00010679"/>
    </source>
</evidence>
<dbReference type="GO" id="GO:0034039">
    <property type="term" value="F:8-oxo-7,8-dihydroguanine DNA N-glycosylase activity"/>
    <property type="evidence" value="ECO:0007669"/>
    <property type="project" value="TreeGrafter"/>
</dbReference>
<evidence type="ECO:0000256" key="10">
    <source>
        <dbReference type="ARBA" id="ARBA00023295"/>
    </source>
</evidence>
<keyword evidence="6" id="KW-0234">DNA repair</keyword>
<comment type="subcellular location">
    <subcellularLocation>
        <location evidence="1">Nucleus</location>
    </subcellularLocation>
</comment>
<keyword evidence="7" id="KW-0456">Lyase</keyword>
<evidence type="ECO:0000313" key="13">
    <source>
        <dbReference type="EMBL" id="KXS11294.1"/>
    </source>
</evidence>
<evidence type="ECO:0000313" key="14">
    <source>
        <dbReference type="Proteomes" id="UP000070544"/>
    </source>
</evidence>
<dbReference type="EMBL" id="KQ965804">
    <property type="protein sequence ID" value="KXS11294.1"/>
    <property type="molecule type" value="Genomic_DNA"/>
</dbReference>
<keyword evidence="8" id="KW-0539">Nucleus</keyword>
<evidence type="ECO:0000256" key="8">
    <source>
        <dbReference type="ARBA" id="ARBA00023242"/>
    </source>
</evidence>
<dbReference type="Pfam" id="PF00730">
    <property type="entry name" value="HhH-GPD"/>
    <property type="match status" value="1"/>
</dbReference>
<dbReference type="STRING" id="1344416.A0A139A3K4"/>
<gene>
    <name evidence="13" type="ORF">M427DRAFT_102543</name>
</gene>
<feature type="domain" description="HhH-GPD" evidence="12">
    <location>
        <begin position="144"/>
        <end position="328"/>
    </location>
</feature>
<dbReference type="PANTHER" id="PTHR10242">
    <property type="entry name" value="8-OXOGUANINE DNA GLYCOSYLASE"/>
    <property type="match status" value="1"/>
</dbReference>
<keyword evidence="14" id="KW-1185">Reference proteome</keyword>
<dbReference type="OMA" id="GYAQEYL"/>
<dbReference type="SMART" id="SM00478">
    <property type="entry name" value="ENDO3c"/>
    <property type="match status" value="1"/>
</dbReference>
<keyword evidence="9" id="KW-0511">Multifunctional enzyme</keyword>
<evidence type="ECO:0000256" key="1">
    <source>
        <dbReference type="ARBA" id="ARBA00004123"/>
    </source>
</evidence>
<evidence type="ECO:0000256" key="4">
    <source>
        <dbReference type="ARBA" id="ARBA00022763"/>
    </source>
</evidence>
<evidence type="ECO:0000259" key="12">
    <source>
        <dbReference type="SMART" id="SM00478"/>
    </source>
</evidence>
<dbReference type="InterPro" id="IPR003265">
    <property type="entry name" value="HhH-GPD_domain"/>
</dbReference>
<evidence type="ECO:0000256" key="7">
    <source>
        <dbReference type="ARBA" id="ARBA00023239"/>
    </source>
</evidence>
<comment type="catalytic activity">
    <reaction evidence="11">
        <text>2'-deoxyribonucleotide-(2'-deoxyribose 5'-phosphate)-2'-deoxyribonucleotide-DNA = a 3'-end 2'-deoxyribonucleotide-(2,3-dehydro-2,3-deoxyribose 5'-phosphate)-DNA + a 5'-end 5'-phospho-2'-deoxyribonucleoside-DNA + H(+)</text>
        <dbReference type="Rhea" id="RHEA:66592"/>
        <dbReference type="Rhea" id="RHEA-COMP:13180"/>
        <dbReference type="Rhea" id="RHEA-COMP:16897"/>
        <dbReference type="Rhea" id="RHEA-COMP:17067"/>
        <dbReference type="ChEBI" id="CHEBI:15378"/>
        <dbReference type="ChEBI" id="CHEBI:136412"/>
        <dbReference type="ChEBI" id="CHEBI:157695"/>
        <dbReference type="ChEBI" id="CHEBI:167181"/>
        <dbReference type="EC" id="4.2.99.18"/>
    </reaction>
</comment>
<name>A0A139A3K4_GONPJ</name>
<dbReference type="InterPro" id="IPR011257">
    <property type="entry name" value="DNA_glycosylase"/>
</dbReference>
<dbReference type="Proteomes" id="UP000070544">
    <property type="component" value="Unassembled WGS sequence"/>
</dbReference>
<evidence type="ECO:0000256" key="5">
    <source>
        <dbReference type="ARBA" id="ARBA00022801"/>
    </source>
</evidence>
<evidence type="ECO:0000256" key="11">
    <source>
        <dbReference type="ARBA" id="ARBA00044632"/>
    </source>
</evidence>
<dbReference type="GO" id="GO:0140078">
    <property type="term" value="F:class I DNA-(apurinic or apyrimidinic site) endonuclease activity"/>
    <property type="evidence" value="ECO:0007669"/>
    <property type="project" value="UniProtKB-EC"/>
</dbReference>
<dbReference type="Gene3D" id="1.10.340.30">
    <property type="entry name" value="Hypothetical protein, domain 2"/>
    <property type="match status" value="1"/>
</dbReference>
<sequence length="354" mass="40395">MSSNESCERLYPTPWASLNALPEELRLDTTLHGAQSFRWRKTEESEWTNVLDGKLVSVKQTDNDVLFRTYKPREVAVSDTSKDSQDLKSYLRDYFQLDTSLQDLYTSWATADPNFRRVGSQNVAFRGIRVLRQHPVENLITFICTSNNNVARITLMVNALCREYGPAIGVPSHVPEDEPPFHDFPVIKTLSATDDLESRLRELGFGYRAKYITQTCARLSEHPDPEAYLLSLRALPYKDAIQALLEFPGVGPKVADCVALMSLDKREAVPVDRHVWQIALRDYGFTMADEIEDYTLTPKVYRQIQQHFRSLHGEYCGWAHSVLFTADLRAFNDRINCELGGDIASPSKTPKKRK</sequence>
<dbReference type="Gene3D" id="3.30.310.40">
    <property type="match status" value="1"/>
</dbReference>
<proteinExistence type="inferred from homology"/>
<accession>A0A139A3K4</accession>
<dbReference type="InterPro" id="IPR052054">
    <property type="entry name" value="Oxidative_DNA_repair_enzyme"/>
</dbReference>
<dbReference type="SUPFAM" id="SSF48150">
    <property type="entry name" value="DNA-glycosylase"/>
    <property type="match status" value="1"/>
</dbReference>
<dbReference type="Pfam" id="PF07934">
    <property type="entry name" value="OGG_N"/>
    <property type="match status" value="1"/>
</dbReference>